<reference evidence="2" key="2">
    <citation type="submission" date="2012-08" db="EMBL/GenBank/DDBJ databases">
        <title>Finished genome of Desulfosporosinus meridiei DSM 13257.</title>
        <authorList>
            <person name="Huntemann M."/>
            <person name="Wei C.-L."/>
            <person name="Han J."/>
            <person name="Detter J.C."/>
            <person name="Han C."/>
            <person name="Davenport K."/>
            <person name="Daligault H."/>
            <person name="Erkkila T."/>
            <person name="Gu W."/>
            <person name="Munk A.C.C."/>
            <person name="Teshima H."/>
            <person name="Xu Y."/>
            <person name="Chain P."/>
            <person name="Tapia R."/>
            <person name="Chen A."/>
            <person name="Krypides N."/>
            <person name="Mavromatis K."/>
            <person name="Markowitz V."/>
            <person name="Szeto E."/>
            <person name="Ivanova N."/>
            <person name="Mikhailova N."/>
            <person name="Ovchinnikova G."/>
            <person name="Pagani I."/>
            <person name="Pati A."/>
            <person name="Goodwin L."/>
            <person name="Peters L."/>
            <person name="Pitluck S."/>
            <person name="Woyke T."/>
            <person name="Pester M."/>
            <person name="Spring S."/>
            <person name="Ollivier B."/>
            <person name="Rattei T."/>
            <person name="Klenk H.-P."/>
            <person name="Wagner M."/>
            <person name="Loy A."/>
        </authorList>
    </citation>
    <scope>NUCLEOTIDE SEQUENCE [LARGE SCALE GENOMIC DNA]</scope>
    <source>
        <strain evidence="2">ATCC BAA-275 / DSM 13257 / NCIMB 13706 / S10</strain>
    </source>
</reference>
<evidence type="ECO:0008006" key="3">
    <source>
        <dbReference type="Google" id="ProtNLM"/>
    </source>
</evidence>
<dbReference type="Proteomes" id="UP000005262">
    <property type="component" value="Chromosome"/>
</dbReference>
<sequence length="145" mass="16700">MQLSNDNDQETDNIQKGGVISENLASKPQVLSDKKLIKEEVKRRLISGIQTAALEYDSLYNEEKATLNKDYVLLSLLFQRMFFYKLNEKLSGLSCDHTLRFTKQILTQMQFKRGKINEIIDVFKKNGGQCDCEILYNVESQLIGK</sequence>
<name>J7IY78_DESMD</name>
<dbReference type="Pfam" id="PF10905">
    <property type="entry name" value="DUF2695"/>
    <property type="match status" value="1"/>
</dbReference>
<proteinExistence type="predicted"/>
<dbReference type="KEGG" id="dmi:Desmer_2119"/>
<keyword evidence="2" id="KW-1185">Reference proteome</keyword>
<dbReference type="HOGENOM" id="CLU_1882386_0_0_9"/>
<accession>J7IY78</accession>
<evidence type="ECO:0000313" key="1">
    <source>
        <dbReference type="EMBL" id="AFQ44058.1"/>
    </source>
</evidence>
<protein>
    <recommendedName>
        <fullName evidence="3">DUF2695 domain-containing protein</fullName>
    </recommendedName>
</protein>
<dbReference type="RefSeq" id="WP_014902972.1">
    <property type="nucleotide sequence ID" value="NC_018515.1"/>
</dbReference>
<dbReference type="InterPro" id="IPR024248">
    <property type="entry name" value="DUF2695"/>
</dbReference>
<organism evidence="1 2">
    <name type="scientific">Desulfosporosinus meridiei (strain ATCC BAA-275 / DSM 13257 / KCTC 12902 / NCIMB 13706 / S10)</name>
    <dbReference type="NCBI Taxonomy" id="768704"/>
    <lineage>
        <taxon>Bacteria</taxon>
        <taxon>Bacillati</taxon>
        <taxon>Bacillota</taxon>
        <taxon>Clostridia</taxon>
        <taxon>Eubacteriales</taxon>
        <taxon>Desulfitobacteriaceae</taxon>
        <taxon>Desulfosporosinus</taxon>
    </lineage>
</organism>
<dbReference type="EMBL" id="CP003629">
    <property type="protein sequence ID" value="AFQ44058.1"/>
    <property type="molecule type" value="Genomic_DNA"/>
</dbReference>
<reference evidence="1 2" key="1">
    <citation type="journal article" date="2012" name="J. Bacteriol.">
        <title>Complete genome sequences of Desulfosporosinus orientis DSM765T, Desulfosporosinus youngiae DSM17734T, Desulfosporosinus meridiei DSM13257T, and Desulfosporosinus acidiphilus DSM22704T.</title>
        <authorList>
            <person name="Pester M."/>
            <person name="Brambilla E."/>
            <person name="Alazard D."/>
            <person name="Rattei T."/>
            <person name="Weinmaier T."/>
            <person name="Han J."/>
            <person name="Lucas S."/>
            <person name="Lapidus A."/>
            <person name="Cheng J.F."/>
            <person name="Goodwin L."/>
            <person name="Pitluck S."/>
            <person name="Peters L."/>
            <person name="Ovchinnikova G."/>
            <person name="Teshima H."/>
            <person name="Detter J.C."/>
            <person name="Han C.S."/>
            <person name="Tapia R."/>
            <person name="Land M.L."/>
            <person name="Hauser L."/>
            <person name="Kyrpides N.C."/>
            <person name="Ivanova N.N."/>
            <person name="Pagani I."/>
            <person name="Huntmann M."/>
            <person name="Wei C.L."/>
            <person name="Davenport K.W."/>
            <person name="Daligault H."/>
            <person name="Chain P.S."/>
            <person name="Chen A."/>
            <person name="Mavromatis K."/>
            <person name="Markowitz V."/>
            <person name="Szeto E."/>
            <person name="Mikhailova N."/>
            <person name="Pati A."/>
            <person name="Wagner M."/>
            <person name="Woyke T."/>
            <person name="Ollivier B."/>
            <person name="Klenk H.P."/>
            <person name="Spring S."/>
            <person name="Loy A."/>
        </authorList>
    </citation>
    <scope>NUCLEOTIDE SEQUENCE [LARGE SCALE GENOMIC DNA]</scope>
    <source>
        <strain evidence="2">ATCC BAA-275 / DSM 13257 / NCIMB 13706 / S10</strain>
    </source>
</reference>
<dbReference type="OrthoDB" id="95751at2"/>
<dbReference type="STRING" id="768704.Desmer_2119"/>
<dbReference type="AlphaFoldDB" id="J7IY78"/>
<evidence type="ECO:0000313" key="2">
    <source>
        <dbReference type="Proteomes" id="UP000005262"/>
    </source>
</evidence>
<dbReference type="eggNOG" id="ENOG50331BE">
    <property type="taxonomic scope" value="Bacteria"/>
</dbReference>
<gene>
    <name evidence="1" type="ordered locus">Desmer_2119</name>
</gene>